<geneLocation type="plasmid" evidence="1 2">
    <name>pANSO36B</name>
</geneLocation>
<dbReference type="EMBL" id="AP025734">
    <property type="protein sequence ID" value="BDI20898.1"/>
    <property type="molecule type" value="Genomic_DNA"/>
</dbReference>
<sequence length="58" mass="6492">MAQDNQEFIKVNRILGKQASIGPIPAEQLVPWIAIIVPTFRTPSVTIGYYGGKFMKKE</sequence>
<reference evidence="1" key="1">
    <citation type="submission" date="2022-04" db="EMBL/GenBank/DDBJ databases">
        <title>Complete genome sequence of a cyanobacterium, Nostoc sp. SO-36, isolated in Antarctica.</title>
        <authorList>
            <person name="Kanesaki Y."/>
            <person name="Effendi D."/>
            <person name="Sakamoto T."/>
            <person name="Ohtani S."/>
            <person name="Awai K."/>
        </authorList>
    </citation>
    <scope>NUCLEOTIDE SEQUENCE</scope>
    <source>
        <strain evidence="1">SO-36</strain>
        <plasmid evidence="1">pANSO36B</plasmid>
    </source>
</reference>
<dbReference type="RefSeq" id="WP_251960821.1">
    <property type="nucleotide sequence ID" value="NZ_AP025734.1"/>
</dbReference>
<gene>
    <name evidence="1" type="ORF">ANSO36C_67000</name>
</gene>
<dbReference type="Proteomes" id="UP001055453">
    <property type="component" value="Plasmid pANSO36B"/>
</dbReference>
<accession>A0ABM7ZCA3</accession>
<organism evidence="1 2">
    <name type="scientific">Nostoc cf. commune SO-36</name>
    <dbReference type="NCBI Taxonomy" id="449208"/>
    <lineage>
        <taxon>Bacteria</taxon>
        <taxon>Bacillati</taxon>
        <taxon>Cyanobacteriota</taxon>
        <taxon>Cyanophyceae</taxon>
        <taxon>Nostocales</taxon>
        <taxon>Nostocaceae</taxon>
        <taxon>Nostoc</taxon>
    </lineage>
</organism>
<evidence type="ECO:0000313" key="1">
    <source>
        <dbReference type="EMBL" id="BDI20898.1"/>
    </source>
</evidence>
<keyword evidence="2" id="KW-1185">Reference proteome</keyword>
<keyword evidence="1" id="KW-0614">Plasmid</keyword>
<proteinExistence type="predicted"/>
<name>A0ABM7ZCA3_NOSCO</name>
<evidence type="ECO:0000313" key="2">
    <source>
        <dbReference type="Proteomes" id="UP001055453"/>
    </source>
</evidence>
<protein>
    <submittedName>
        <fullName evidence="1">Uncharacterized protein</fullName>
    </submittedName>
</protein>